<evidence type="ECO:0000259" key="2">
    <source>
        <dbReference type="Pfam" id="PF00582"/>
    </source>
</evidence>
<dbReference type="PANTHER" id="PTHR46268">
    <property type="entry name" value="STRESS RESPONSE PROTEIN NHAX"/>
    <property type="match status" value="1"/>
</dbReference>
<accession>A0ABV9LLE0</accession>
<comment type="similarity">
    <text evidence="1">Belongs to the universal stress protein A family.</text>
</comment>
<gene>
    <name evidence="3" type="ORF">ACFO3M_14825</name>
</gene>
<dbReference type="PRINTS" id="PR01438">
    <property type="entry name" value="UNVRSLSTRESS"/>
</dbReference>
<dbReference type="Gene3D" id="3.40.50.620">
    <property type="entry name" value="HUPs"/>
    <property type="match status" value="1"/>
</dbReference>
<protein>
    <submittedName>
        <fullName evidence="3">Universal stress protein</fullName>
    </submittedName>
</protein>
<dbReference type="InterPro" id="IPR014729">
    <property type="entry name" value="Rossmann-like_a/b/a_fold"/>
</dbReference>
<sequence length="152" mass="15547">MSAYRTVVVGTDGSESSLRAVARAGALAGACGATLVVACAHLPTEEDDRELSRARDVLGDEAYQVVGSTPAEETVRHAGEVASEAGAGDVRTVAVLGSPVEALLDVVRREDADLLVVGNRGLNGIRGRLLGSVPADATRRSACDVLVVHTTG</sequence>
<evidence type="ECO:0000256" key="1">
    <source>
        <dbReference type="ARBA" id="ARBA00008791"/>
    </source>
</evidence>
<organism evidence="3 4">
    <name type="scientific">Geodermatophilus arenarius</name>
    <dbReference type="NCBI Taxonomy" id="1137990"/>
    <lineage>
        <taxon>Bacteria</taxon>
        <taxon>Bacillati</taxon>
        <taxon>Actinomycetota</taxon>
        <taxon>Actinomycetes</taxon>
        <taxon>Geodermatophilales</taxon>
        <taxon>Geodermatophilaceae</taxon>
        <taxon>Geodermatophilus</taxon>
    </lineage>
</organism>
<proteinExistence type="inferred from homology"/>
<reference evidence="4" key="1">
    <citation type="journal article" date="2019" name="Int. J. Syst. Evol. Microbiol.">
        <title>The Global Catalogue of Microorganisms (GCM) 10K type strain sequencing project: providing services to taxonomists for standard genome sequencing and annotation.</title>
        <authorList>
            <consortium name="The Broad Institute Genomics Platform"/>
            <consortium name="The Broad Institute Genome Sequencing Center for Infectious Disease"/>
            <person name="Wu L."/>
            <person name="Ma J."/>
        </authorList>
    </citation>
    <scope>NUCLEOTIDE SEQUENCE [LARGE SCALE GENOMIC DNA]</scope>
    <source>
        <strain evidence="4">CCUG 62763</strain>
    </source>
</reference>
<comment type="caution">
    <text evidence="3">The sequence shown here is derived from an EMBL/GenBank/DDBJ whole genome shotgun (WGS) entry which is preliminary data.</text>
</comment>
<name>A0ABV9LLE0_9ACTN</name>
<dbReference type="SUPFAM" id="SSF52402">
    <property type="entry name" value="Adenine nucleotide alpha hydrolases-like"/>
    <property type="match status" value="1"/>
</dbReference>
<feature type="domain" description="UspA" evidence="2">
    <location>
        <begin position="4"/>
        <end position="149"/>
    </location>
</feature>
<dbReference type="InterPro" id="IPR006015">
    <property type="entry name" value="Universal_stress_UspA"/>
</dbReference>
<keyword evidence="4" id="KW-1185">Reference proteome</keyword>
<dbReference type="InterPro" id="IPR006016">
    <property type="entry name" value="UspA"/>
</dbReference>
<dbReference type="RefSeq" id="WP_387990141.1">
    <property type="nucleotide sequence ID" value="NZ_JBHSGR010000016.1"/>
</dbReference>
<dbReference type="Pfam" id="PF00582">
    <property type="entry name" value="Usp"/>
    <property type="match status" value="1"/>
</dbReference>
<evidence type="ECO:0000313" key="4">
    <source>
        <dbReference type="Proteomes" id="UP001596025"/>
    </source>
</evidence>
<evidence type="ECO:0000313" key="3">
    <source>
        <dbReference type="EMBL" id="MFC4694671.1"/>
    </source>
</evidence>
<dbReference type="PANTHER" id="PTHR46268:SF6">
    <property type="entry name" value="UNIVERSAL STRESS PROTEIN UP12"/>
    <property type="match status" value="1"/>
</dbReference>
<dbReference type="EMBL" id="JBHSGR010000016">
    <property type="protein sequence ID" value="MFC4694671.1"/>
    <property type="molecule type" value="Genomic_DNA"/>
</dbReference>
<dbReference type="Proteomes" id="UP001596025">
    <property type="component" value="Unassembled WGS sequence"/>
</dbReference>
<dbReference type="CDD" id="cd00293">
    <property type="entry name" value="USP-like"/>
    <property type="match status" value="1"/>
</dbReference>